<gene>
    <name evidence="13" type="ORF">C0Q70_07769</name>
</gene>
<dbReference type="Proteomes" id="UP000245119">
    <property type="component" value="Linkage Group LG4"/>
</dbReference>
<dbReference type="GO" id="GO:0019693">
    <property type="term" value="P:ribose phosphate metabolic process"/>
    <property type="evidence" value="ECO:0007669"/>
    <property type="project" value="TreeGrafter"/>
</dbReference>
<dbReference type="CDD" id="cd18887">
    <property type="entry name" value="NUDIX_UGPPase_Nudt14"/>
    <property type="match status" value="1"/>
</dbReference>
<feature type="domain" description="Nudix hydrolase" evidence="12">
    <location>
        <begin position="38"/>
        <end position="199"/>
    </location>
</feature>
<comment type="subcellular location">
    <subcellularLocation>
        <location evidence="2">Cytoplasm</location>
    </subcellularLocation>
</comment>
<evidence type="ECO:0000256" key="4">
    <source>
        <dbReference type="ARBA" id="ARBA00022490"/>
    </source>
</evidence>
<evidence type="ECO:0000256" key="2">
    <source>
        <dbReference type="ARBA" id="ARBA00004496"/>
    </source>
</evidence>
<dbReference type="PANTHER" id="PTHR11839">
    <property type="entry name" value="UDP/ADP-SUGAR PYROPHOSPHATASE"/>
    <property type="match status" value="1"/>
</dbReference>
<comment type="catalytic activity">
    <reaction evidence="7">
        <text>UDP-sugar + H2O = UMP + alpha-D-aldose 1-phosphate.</text>
        <dbReference type="EC" id="3.6.1.45"/>
    </reaction>
</comment>
<dbReference type="FunFam" id="3.90.79.10:FF:000035">
    <property type="entry name" value="Uridine diphosphate glucose pyrophosphatase"/>
    <property type="match status" value="1"/>
</dbReference>
<evidence type="ECO:0000256" key="1">
    <source>
        <dbReference type="ARBA" id="ARBA00001946"/>
    </source>
</evidence>
<keyword evidence="14" id="KW-1185">Reference proteome</keyword>
<sequence>MDVISDVKLVPCIESKYIHPIRMHYKQTGMQKTWDAMRVHDSIAILVFNSTRQVFVFVKQFRPAVYLNNCVSSKDDSEAETVDTEKYPGELGLTIELCAGIMDKNHSPQEMAQMELLEECGYKVPIDSIKKITSFRAGVGTTGSKQILYYADVTDDMRVGTGGGLAEEGELIEVVEMDIEQGRKLIYDETVNRPCGLLFGLQWFFDVIWKQ</sequence>
<comment type="caution">
    <text evidence="13">The sequence shown here is derived from an EMBL/GenBank/DDBJ whole genome shotgun (WGS) entry which is preliminary data.</text>
</comment>
<comment type="cofactor">
    <cofactor evidence="1">
        <name>Mg(2+)</name>
        <dbReference type="ChEBI" id="CHEBI:18420"/>
    </cofactor>
</comment>
<dbReference type="EMBL" id="PZQS01000004">
    <property type="protein sequence ID" value="PVD32336.1"/>
    <property type="molecule type" value="Genomic_DNA"/>
</dbReference>
<evidence type="ECO:0000256" key="8">
    <source>
        <dbReference type="ARBA" id="ARBA00054674"/>
    </source>
</evidence>
<dbReference type="PROSITE" id="PS51462">
    <property type="entry name" value="NUDIX"/>
    <property type="match status" value="1"/>
</dbReference>
<evidence type="ECO:0000259" key="12">
    <source>
        <dbReference type="PROSITE" id="PS51462"/>
    </source>
</evidence>
<dbReference type="STRING" id="400727.A0A2T7PFY1"/>
<dbReference type="EC" id="3.6.1.45" evidence="9"/>
<dbReference type="InterPro" id="IPR004385">
    <property type="entry name" value="NDP_pyrophosphatase"/>
</dbReference>
<dbReference type="GO" id="GO:0006753">
    <property type="term" value="P:nucleoside phosphate metabolic process"/>
    <property type="evidence" value="ECO:0007669"/>
    <property type="project" value="TreeGrafter"/>
</dbReference>
<evidence type="ECO:0000313" key="14">
    <source>
        <dbReference type="Proteomes" id="UP000245119"/>
    </source>
</evidence>
<evidence type="ECO:0000256" key="6">
    <source>
        <dbReference type="ARBA" id="ARBA00022842"/>
    </source>
</evidence>
<protein>
    <recommendedName>
        <fullName evidence="10">Uridine diphosphate glucose pyrophosphatase NUDT14</fullName>
        <ecNumber evidence="9">3.6.1.45</ecNumber>
    </recommendedName>
    <alternativeName>
        <fullName evidence="11">Nucleoside diphosphate-linked moiety X motif 14</fullName>
    </alternativeName>
</protein>
<comment type="subunit">
    <text evidence="3">Homodimer.</text>
</comment>
<evidence type="ECO:0000256" key="5">
    <source>
        <dbReference type="ARBA" id="ARBA00022801"/>
    </source>
</evidence>
<accession>A0A2T7PFY1</accession>
<dbReference type="InterPro" id="IPR015797">
    <property type="entry name" value="NUDIX_hydrolase-like_dom_sf"/>
</dbReference>
<keyword evidence="4" id="KW-0963">Cytoplasm</keyword>
<keyword evidence="5" id="KW-0378">Hydrolase</keyword>
<reference evidence="13 14" key="1">
    <citation type="submission" date="2018-04" db="EMBL/GenBank/DDBJ databases">
        <title>The genome of golden apple snail Pomacea canaliculata provides insight into stress tolerance and invasive adaptation.</title>
        <authorList>
            <person name="Liu C."/>
            <person name="Liu B."/>
            <person name="Ren Y."/>
            <person name="Zhang Y."/>
            <person name="Wang H."/>
            <person name="Li S."/>
            <person name="Jiang F."/>
            <person name="Yin L."/>
            <person name="Zhang G."/>
            <person name="Qian W."/>
            <person name="Fan W."/>
        </authorList>
    </citation>
    <scope>NUCLEOTIDE SEQUENCE [LARGE SCALE GENOMIC DNA]</scope>
    <source>
        <strain evidence="13">SZHN2017</strain>
        <tissue evidence="13">Muscle</tissue>
    </source>
</reference>
<keyword evidence="6" id="KW-0460">Magnesium</keyword>
<proteinExistence type="predicted"/>
<evidence type="ECO:0000256" key="10">
    <source>
        <dbReference type="ARBA" id="ARBA00071467"/>
    </source>
</evidence>
<evidence type="ECO:0000256" key="11">
    <source>
        <dbReference type="ARBA" id="ARBA00080475"/>
    </source>
</evidence>
<dbReference type="OrthoDB" id="10249920at2759"/>
<dbReference type="AlphaFoldDB" id="A0A2T7PFY1"/>
<evidence type="ECO:0000256" key="9">
    <source>
        <dbReference type="ARBA" id="ARBA00066480"/>
    </source>
</evidence>
<dbReference type="GO" id="GO:0008768">
    <property type="term" value="F:UDP-sugar diphosphatase activity"/>
    <property type="evidence" value="ECO:0007669"/>
    <property type="project" value="UniProtKB-EC"/>
</dbReference>
<dbReference type="GO" id="GO:0046872">
    <property type="term" value="F:metal ion binding"/>
    <property type="evidence" value="ECO:0007669"/>
    <property type="project" value="InterPro"/>
</dbReference>
<dbReference type="GO" id="GO:0005737">
    <property type="term" value="C:cytoplasm"/>
    <property type="evidence" value="ECO:0007669"/>
    <property type="project" value="UniProtKB-SubCell"/>
</dbReference>
<comment type="function">
    <text evidence="8">Hydrolyzes UDP-glucose to glucose 1-phosphate and UMP and ADP-ribose to ribose 5-phosphate and AMP. The physiological substrate is probably UDP-glucose. Poor activity on other substrates such as ADP-glucose, CDP-glucose, GDP-glucose and GDP-mannose.</text>
</comment>
<dbReference type="SUPFAM" id="SSF55811">
    <property type="entry name" value="Nudix"/>
    <property type="match status" value="1"/>
</dbReference>
<dbReference type="NCBIfam" id="TIGR00052">
    <property type="entry name" value="nudix-type nucleoside diphosphatase, YffH/AdpP family"/>
    <property type="match status" value="1"/>
</dbReference>
<name>A0A2T7PFY1_POMCA</name>
<organism evidence="13 14">
    <name type="scientific">Pomacea canaliculata</name>
    <name type="common">Golden apple snail</name>
    <dbReference type="NCBI Taxonomy" id="400727"/>
    <lineage>
        <taxon>Eukaryota</taxon>
        <taxon>Metazoa</taxon>
        <taxon>Spiralia</taxon>
        <taxon>Lophotrochozoa</taxon>
        <taxon>Mollusca</taxon>
        <taxon>Gastropoda</taxon>
        <taxon>Caenogastropoda</taxon>
        <taxon>Architaenioglossa</taxon>
        <taxon>Ampullarioidea</taxon>
        <taxon>Ampullariidae</taxon>
        <taxon>Pomacea</taxon>
    </lineage>
</organism>
<dbReference type="InterPro" id="IPR000086">
    <property type="entry name" value="NUDIX_hydrolase_dom"/>
</dbReference>
<dbReference type="Gene3D" id="3.90.79.10">
    <property type="entry name" value="Nucleoside Triphosphate Pyrophosphohydrolase"/>
    <property type="match status" value="1"/>
</dbReference>
<evidence type="ECO:0000256" key="7">
    <source>
        <dbReference type="ARBA" id="ARBA00051086"/>
    </source>
</evidence>
<dbReference type="PANTHER" id="PTHR11839:SF15">
    <property type="entry name" value="URIDINE DIPHOSPHATE GLUCOSE PYROPHOSPHATASE NUDT14"/>
    <property type="match status" value="1"/>
</dbReference>
<evidence type="ECO:0000256" key="3">
    <source>
        <dbReference type="ARBA" id="ARBA00011738"/>
    </source>
</evidence>
<evidence type="ECO:0000313" key="13">
    <source>
        <dbReference type="EMBL" id="PVD32336.1"/>
    </source>
</evidence>